<dbReference type="OrthoDB" id="2936917at2"/>
<sequence length="84" mass="10165">MEGYLSQVRANGRQYWYLKKYEGKQEFKQNKERTLYKFGNSENAIAKLHLWNQDFTFFPSELKQLGYGRKHVNVWIDTLKKKIS</sequence>
<dbReference type="AlphaFoldDB" id="W4QNE4"/>
<accession>W4QNE4</accession>
<protein>
    <submittedName>
        <fullName evidence="1">Uncharacterized protein</fullName>
    </submittedName>
</protein>
<evidence type="ECO:0000313" key="2">
    <source>
        <dbReference type="Proteomes" id="UP000018895"/>
    </source>
</evidence>
<dbReference type="Proteomes" id="UP000018895">
    <property type="component" value="Unassembled WGS sequence"/>
</dbReference>
<organism evidence="1 2">
    <name type="scientific">Halalkalibacter hemicellulosilyticusJCM 9152</name>
    <dbReference type="NCBI Taxonomy" id="1236971"/>
    <lineage>
        <taxon>Bacteria</taxon>
        <taxon>Bacillati</taxon>
        <taxon>Bacillota</taxon>
        <taxon>Bacilli</taxon>
        <taxon>Bacillales</taxon>
        <taxon>Bacillaceae</taxon>
        <taxon>Halalkalibacter</taxon>
    </lineage>
</organism>
<evidence type="ECO:0000313" key="1">
    <source>
        <dbReference type="EMBL" id="GAE32864.1"/>
    </source>
</evidence>
<dbReference type="RefSeq" id="WP_035347445.1">
    <property type="nucleotide sequence ID" value="NZ_BAUU01000058.1"/>
</dbReference>
<proteinExistence type="predicted"/>
<gene>
    <name evidence="1" type="ORF">JCM9152_4453</name>
</gene>
<name>W4QNE4_9BACI</name>
<comment type="caution">
    <text evidence="1">The sequence shown here is derived from an EMBL/GenBank/DDBJ whole genome shotgun (WGS) entry which is preliminary data.</text>
</comment>
<keyword evidence="2" id="KW-1185">Reference proteome</keyword>
<dbReference type="EMBL" id="BAUU01000058">
    <property type="protein sequence ID" value="GAE32864.1"/>
    <property type="molecule type" value="Genomic_DNA"/>
</dbReference>
<reference evidence="1" key="1">
    <citation type="journal article" date="2014" name="Genome Announc.">
        <title>Draft Genome Sequences of Three Alkaliphilic Bacillus Strains, Bacillus wakoensis JCM 9140T, Bacillus akibai JCM 9157T, and Bacillus hemicellulosilyticus JCM 9152T.</title>
        <authorList>
            <person name="Yuki M."/>
            <person name="Oshima K."/>
            <person name="Suda W."/>
            <person name="Oshida Y."/>
            <person name="Kitamura K."/>
            <person name="Iida T."/>
            <person name="Hattori M."/>
            <person name="Ohkuma M."/>
        </authorList>
    </citation>
    <scope>NUCLEOTIDE SEQUENCE [LARGE SCALE GENOMIC DNA]</scope>
    <source>
        <strain evidence="1">JCM 9152</strain>
    </source>
</reference>